<dbReference type="FunFam" id="3.90.600.10:FF:000001">
    <property type="entry name" value="Trifunctional purine biosynthetic protein adenosine-3"/>
    <property type="match status" value="1"/>
</dbReference>
<name>W4V8M1_9FIRM</name>
<evidence type="ECO:0000256" key="8">
    <source>
        <dbReference type="ARBA" id="ARBA00022840"/>
    </source>
</evidence>
<dbReference type="InterPro" id="IPR011761">
    <property type="entry name" value="ATP-grasp"/>
</dbReference>
<dbReference type="GO" id="GO:0046872">
    <property type="term" value="F:metal ion binding"/>
    <property type="evidence" value="ECO:0007669"/>
    <property type="project" value="InterPro"/>
</dbReference>
<dbReference type="STRING" id="1294263.JCM21531_3296"/>
<evidence type="ECO:0000259" key="13">
    <source>
        <dbReference type="PROSITE" id="PS50975"/>
    </source>
</evidence>
<dbReference type="PROSITE" id="PS00184">
    <property type="entry name" value="GARS"/>
    <property type="match status" value="1"/>
</dbReference>
<evidence type="ECO:0000313" key="14">
    <source>
        <dbReference type="EMBL" id="GAE89740.1"/>
    </source>
</evidence>
<keyword evidence="5 14" id="KW-0436">Ligase</keyword>
<dbReference type="PROSITE" id="PS50975">
    <property type="entry name" value="ATP_GRASP"/>
    <property type="match status" value="1"/>
</dbReference>
<keyword evidence="6 12" id="KW-0547">Nucleotide-binding</keyword>
<dbReference type="GO" id="GO:0006189">
    <property type="term" value="P:'de novo' IMP biosynthetic process"/>
    <property type="evidence" value="ECO:0007669"/>
    <property type="project" value="UniProtKB-UniPathway"/>
</dbReference>
<dbReference type="InterPro" id="IPR037123">
    <property type="entry name" value="PRibGlycinamide_synth_C_sf"/>
</dbReference>
<dbReference type="InterPro" id="IPR020560">
    <property type="entry name" value="PRibGlycinamide_synth_C-dom"/>
</dbReference>
<evidence type="ECO:0000256" key="9">
    <source>
        <dbReference type="ARBA" id="ARBA00038345"/>
    </source>
</evidence>
<comment type="similarity">
    <text evidence="9">Belongs to the GARS family.</text>
</comment>
<dbReference type="SMART" id="SM01209">
    <property type="entry name" value="GARS_A"/>
    <property type="match status" value="1"/>
</dbReference>
<gene>
    <name evidence="14" type="ORF">JCM21531_3296</name>
</gene>
<comment type="cofactor">
    <cofactor evidence="2">
        <name>Mg(2+)</name>
        <dbReference type="ChEBI" id="CHEBI:18420"/>
    </cofactor>
</comment>
<evidence type="ECO:0000313" key="15">
    <source>
        <dbReference type="Proteomes" id="UP000019109"/>
    </source>
</evidence>
<dbReference type="Gene3D" id="3.90.600.10">
    <property type="entry name" value="Phosphoribosylglycinamide synthetase, C-terminal domain"/>
    <property type="match status" value="1"/>
</dbReference>
<proteinExistence type="inferred from homology"/>
<dbReference type="InterPro" id="IPR020561">
    <property type="entry name" value="PRibGlycinamid_synth_ATP-grasp"/>
</dbReference>
<dbReference type="GO" id="GO:0005524">
    <property type="term" value="F:ATP binding"/>
    <property type="evidence" value="ECO:0007669"/>
    <property type="project" value="UniProtKB-UniRule"/>
</dbReference>
<evidence type="ECO:0000256" key="4">
    <source>
        <dbReference type="ARBA" id="ARBA00013255"/>
    </source>
</evidence>
<sequence length="200" mass="22768">MTKGLIPEVWERSPSRIYTEEIDKYCMEKIYKPTIEAMEKEGRKFKGVLYFGLIITKDGPKVLEYNARFGDPETQVVLPRLNTDIIDIFDAIIDERLDEIEISWNDNACVCVIMASGGYPKEYKTGYEISGIEDAERDANIVVFHAGTKREDGKYYTAGGRVLGVTAMESNLDQAIKKAYEGVGKIKFQDMHYRKDIGIK</sequence>
<dbReference type="UniPathway" id="UPA00074">
    <property type="reaction ID" value="UER00125"/>
</dbReference>
<organism evidence="14 15">
    <name type="scientific">Acetivibrio straminisolvens JCM 21531</name>
    <dbReference type="NCBI Taxonomy" id="1294263"/>
    <lineage>
        <taxon>Bacteria</taxon>
        <taxon>Bacillati</taxon>
        <taxon>Bacillota</taxon>
        <taxon>Clostridia</taxon>
        <taxon>Eubacteriales</taxon>
        <taxon>Oscillospiraceae</taxon>
        <taxon>Acetivibrio</taxon>
    </lineage>
</organism>
<keyword evidence="8 12" id="KW-0067">ATP-binding</keyword>
<dbReference type="Gene3D" id="3.30.470.20">
    <property type="entry name" value="ATP-grasp fold, B domain"/>
    <property type="match status" value="1"/>
</dbReference>
<protein>
    <recommendedName>
        <fullName evidence="4">phosphoribosylamine--glycine ligase</fullName>
        <ecNumber evidence="4">6.3.4.13</ecNumber>
    </recommendedName>
    <alternativeName>
        <fullName evidence="10">Glycinamide ribonucleotide synthetase</fullName>
    </alternativeName>
    <alternativeName>
        <fullName evidence="11">Phosphoribosylglycinamide synthetase</fullName>
    </alternativeName>
</protein>
<comment type="caution">
    <text evidence="14">The sequence shown here is derived from an EMBL/GenBank/DDBJ whole genome shotgun (WGS) entry which is preliminary data.</text>
</comment>
<comment type="cofactor">
    <cofactor evidence="1">
        <name>Mn(2+)</name>
        <dbReference type="ChEBI" id="CHEBI:29035"/>
    </cofactor>
</comment>
<dbReference type="InterPro" id="IPR020559">
    <property type="entry name" value="PRibGlycinamide_synth_CS"/>
</dbReference>
<keyword evidence="15" id="KW-1185">Reference proteome</keyword>
<dbReference type="GO" id="GO:0009113">
    <property type="term" value="P:purine nucleobase biosynthetic process"/>
    <property type="evidence" value="ECO:0007669"/>
    <property type="project" value="InterPro"/>
</dbReference>
<dbReference type="SUPFAM" id="SSF51246">
    <property type="entry name" value="Rudiment single hybrid motif"/>
    <property type="match status" value="1"/>
</dbReference>
<reference evidence="14" key="1">
    <citation type="journal article" date="2014" name="Genome Announc.">
        <title>Draft Genome Sequence of Clostridium straminisolvens Strain JCM 21531T, Isolated from a Cellulose-Degrading Bacterial Community.</title>
        <authorList>
            <person name="Yuki M."/>
            <person name="Oshima K."/>
            <person name="Suda W."/>
            <person name="Sakamoto M."/>
            <person name="Kitamura K."/>
            <person name="Iida T."/>
            <person name="Hattori M."/>
            <person name="Ohkuma M."/>
        </authorList>
    </citation>
    <scope>NUCLEOTIDE SEQUENCE [LARGE SCALE GENOMIC DNA]</scope>
    <source>
        <strain evidence="14">JCM 21531</strain>
    </source>
</reference>
<evidence type="ECO:0000256" key="12">
    <source>
        <dbReference type="PROSITE-ProRule" id="PRU00409"/>
    </source>
</evidence>
<dbReference type="AlphaFoldDB" id="W4V8M1"/>
<dbReference type="SUPFAM" id="SSF56059">
    <property type="entry name" value="Glutathione synthetase ATP-binding domain-like"/>
    <property type="match status" value="1"/>
</dbReference>
<evidence type="ECO:0000256" key="2">
    <source>
        <dbReference type="ARBA" id="ARBA00001946"/>
    </source>
</evidence>
<evidence type="ECO:0000256" key="11">
    <source>
        <dbReference type="ARBA" id="ARBA00042864"/>
    </source>
</evidence>
<evidence type="ECO:0000256" key="3">
    <source>
        <dbReference type="ARBA" id="ARBA00005174"/>
    </source>
</evidence>
<evidence type="ECO:0000256" key="6">
    <source>
        <dbReference type="ARBA" id="ARBA00022741"/>
    </source>
</evidence>
<dbReference type="EMBL" id="BAVR01000044">
    <property type="protein sequence ID" value="GAE89740.1"/>
    <property type="molecule type" value="Genomic_DNA"/>
</dbReference>
<evidence type="ECO:0000256" key="7">
    <source>
        <dbReference type="ARBA" id="ARBA00022755"/>
    </source>
</evidence>
<accession>W4V8M1</accession>
<evidence type="ECO:0000256" key="5">
    <source>
        <dbReference type="ARBA" id="ARBA00022598"/>
    </source>
</evidence>
<dbReference type="EC" id="6.3.4.13" evidence="4"/>
<dbReference type="Proteomes" id="UP000019109">
    <property type="component" value="Unassembled WGS sequence"/>
</dbReference>
<evidence type="ECO:0000256" key="1">
    <source>
        <dbReference type="ARBA" id="ARBA00001936"/>
    </source>
</evidence>
<dbReference type="GO" id="GO:0004637">
    <property type="term" value="F:phosphoribosylamine-glycine ligase activity"/>
    <property type="evidence" value="ECO:0007669"/>
    <property type="project" value="UniProtKB-EC"/>
</dbReference>
<dbReference type="InterPro" id="IPR000115">
    <property type="entry name" value="PRibGlycinamide_synth"/>
</dbReference>
<keyword evidence="7" id="KW-0658">Purine biosynthesis</keyword>
<dbReference type="Pfam" id="PF01071">
    <property type="entry name" value="GARS_A"/>
    <property type="match status" value="1"/>
</dbReference>
<dbReference type="PANTHER" id="PTHR43472:SF1">
    <property type="entry name" value="PHOSPHORIBOSYLAMINE--GLYCINE LIGASE, CHLOROPLASTIC"/>
    <property type="match status" value="1"/>
</dbReference>
<comment type="pathway">
    <text evidence="3">Purine metabolism; IMP biosynthesis via de novo pathway; N(1)-(5-phospho-D-ribosyl)glycinamide from 5-phospho-alpha-D-ribose 1-diphosphate: step 2/2.</text>
</comment>
<dbReference type="SMART" id="SM01210">
    <property type="entry name" value="GARS_C"/>
    <property type="match status" value="1"/>
</dbReference>
<feature type="domain" description="ATP-grasp" evidence="13">
    <location>
        <begin position="28"/>
        <end position="94"/>
    </location>
</feature>
<evidence type="ECO:0000256" key="10">
    <source>
        <dbReference type="ARBA" id="ARBA00042242"/>
    </source>
</evidence>
<dbReference type="Pfam" id="PF02843">
    <property type="entry name" value="GARS_C"/>
    <property type="match status" value="1"/>
</dbReference>
<dbReference type="PANTHER" id="PTHR43472">
    <property type="entry name" value="PHOSPHORIBOSYLAMINE--GLYCINE LIGASE"/>
    <property type="match status" value="1"/>
</dbReference>
<dbReference type="InterPro" id="IPR011054">
    <property type="entry name" value="Rudment_hybrid_motif"/>
</dbReference>